<evidence type="ECO:0000313" key="3">
    <source>
        <dbReference type="EMBL" id="CCQ46878.1"/>
    </source>
</evidence>
<evidence type="ECO:0000313" key="4">
    <source>
        <dbReference type="Proteomes" id="UP000035722"/>
    </source>
</evidence>
<proteinExistence type="predicted"/>
<dbReference type="InterPro" id="IPR053140">
    <property type="entry name" value="GDSL_Rv0518-like"/>
</dbReference>
<dbReference type="InterPro" id="IPR013830">
    <property type="entry name" value="SGNH_hydro"/>
</dbReference>
<dbReference type="CDD" id="cd01832">
    <property type="entry name" value="SGNH_hydrolase_like_1"/>
    <property type="match status" value="1"/>
</dbReference>
<dbReference type="EMBL" id="CAQI01000046">
    <property type="protein sequence ID" value="CCQ46878.1"/>
    <property type="molecule type" value="Genomic_DNA"/>
</dbReference>
<keyword evidence="4" id="KW-1185">Reference proteome</keyword>
<sequence>MTDTTSIPTSTAPAGSHPWTRYVAMGDSFTEGIGDPEPSSPGGYRGWADRVAEELSRTKPDFAYANLAVRGRLLQQIVDQQLAPCLALKPDLVTLSAGGNDLIRPGGDPDALAEKLDSVVQLLAMGGATVVLFNGPDTGSSVLGRIRSKVAIYNENLRTVAARHDAVIADMWSLRQLSDPQMWDADRLHFSPLGHHTIAAMVLDALNVDHTLEPLQAKPLPPRTWREARSGDLVWAREYFVPWVLRRLRHQSSGDGILPKRPTPGPVFGPGVPLGSGEGPLGTTEAARR</sequence>
<comment type="caution">
    <text evidence="3">The sequence shown here is derived from an EMBL/GenBank/DDBJ whole genome shotgun (WGS) entry which is preliminary data.</text>
</comment>
<dbReference type="OrthoDB" id="3465773at2"/>
<dbReference type="PANTHER" id="PTHR43784:SF2">
    <property type="entry name" value="GDSL-LIKE LIPASE_ACYLHYDROLASE, PUTATIVE (AFU_ORTHOLOGUE AFUA_2G00820)-RELATED"/>
    <property type="match status" value="1"/>
</dbReference>
<dbReference type="EC" id="3.1.1.-" evidence="3"/>
<protein>
    <submittedName>
        <fullName evidence="3">GDSL-like Lipase/Acylhydrolase family protein</fullName>
        <ecNumber evidence="3">3.1.1.-</ecNumber>
    </submittedName>
</protein>
<evidence type="ECO:0000256" key="1">
    <source>
        <dbReference type="SAM" id="MobiDB-lite"/>
    </source>
</evidence>
<dbReference type="AlphaFoldDB" id="A0A024H4E9"/>
<gene>
    <name evidence="3" type="ORF">ARTSIC4J27_2854</name>
</gene>
<keyword evidence="3" id="KW-0378">Hydrolase</keyword>
<accession>A0A024H4E9</accession>
<organism evidence="3 4">
    <name type="scientific">Pseudarthrobacter siccitolerans</name>
    <dbReference type="NCBI Taxonomy" id="861266"/>
    <lineage>
        <taxon>Bacteria</taxon>
        <taxon>Bacillati</taxon>
        <taxon>Actinomycetota</taxon>
        <taxon>Actinomycetes</taxon>
        <taxon>Micrococcales</taxon>
        <taxon>Micrococcaceae</taxon>
        <taxon>Pseudarthrobacter</taxon>
    </lineage>
</organism>
<dbReference type="InterPro" id="IPR036514">
    <property type="entry name" value="SGNH_hydro_sf"/>
</dbReference>
<dbReference type="STRING" id="861266.ARTSIC4J27_2854"/>
<dbReference type="GO" id="GO:0016787">
    <property type="term" value="F:hydrolase activity"/>
    <property type="evidence" value="ECO:0007669"/>
    <property type="project" value="UniProtKB-KW"/>
</dbReference>
<feature type="region of interest" description="Disordered" evidence="1">
    <location>
        <begin position="254"/>
        <end position="289"/>
    </location>
</feature>
<reference evidence="4" key="1">
    <citation type="journal article" date="2014" name="Genome Announc.">
        <title>Genome Sequence of Arthrobacter siccitolerans 4J27, a Xeroprotectant-Producing Desiccation-Tolerant Microorganism.</title>
        <authorList>
            <person name="Manzanera M."/>
            <person name="Santa-Cruz-Calvo L."/>
            <person name="Vilchez J.I."/>
            <person name="Garcia-Fontana C."/>
            <person name="Silva-Castro G.A."/>
            <person name="Calvo C."/>
            <person name="Gonzalez-Lopez J."/>
        </authorList>
    </citation>
    <scope>NUCLEOTIDE SEQUENCE [LARGE SCALE GENOMIC DNA]</scope>
    <source>
        <strain evidence="4">4J27</strain>
    </source>
</reference>
<name>A0A024H4E9_9MICC</name>
<evidence type="ECO:0000259" key="2">
    <source>
        <dbReference type="Pfam" id="PF13472"/>
    </source>
</evidence>
<dbReference type="PANTHER" id="PTHR43784">
    <property type="entry name" value="GDSL-LIKE LIPASE/ACYLHYDROLASE, PUTATIVE (AFU_ORTHOLOGUE AFUA_2G00820)-RELATED"/>
    <property type="match status" value="1"/>
</dbReference>
<dbReference type="SUPFAM" id="SSF52266">
    <property type="entry name" value="SGNH hydrolase"/>
    <property type="match status" value="1"/>
</dbReference>
<dbReference type="Pfam" id="PF13472">
    <property type="entry name" value="Lipase_GDSL_2"/>
    <property type="match status" value="1"/>
</dbReference>
<dbReference type="Proteomes" id="UP000035722">
    <property type="component" value="Unassembled WGS sequence"/>
</dbReference>
<feature type="domain" description="SGNH hydrolase-type esterase" evidence="2">
    <location>
        <begin position="24"/>
        <end position="195"/>
    </location>
</feature>
<dbReference type="Gene3D" id="3.40.50.1110">
    <property type="entry name" value="SGNH hydrolase"/>
    <property type="match status" value="1"/>
</dbReference>